<dbReference type="Pfam" id="PF01699">
    <property type="entry name" value="Na_Ca_ex"/>
    <property type="match status" value="2"/>
</dbReference>
<evidence type="ECO:0000256" key="10">
    <source>
        <dbReference type="SAM" id="MobiDB-lite"/>
    </source>
</evidence>
<keyword evidence="2 9" id="KW-0813">Transport</keyword>
<feature type="transmembrane region" description="Helical" evidence="9">
    <location>
        <begin position="383"/>
        <end position="405"/>
    </location>
</feature>
<accession>A0AAD2FZS7</accession>
<dbReference type="PANTHER" id="PTHR31503:SF22">
    <property type="entry name" value="VACUOLAR CALCIUM ION TRANSPORTER"/>
    <property type="match status" value="1"/>
</dbReference>
<feature type="transmembrane region" description="Helical" evidence="9">
    <location>
        <begin position="446"/>
        <end position="467"/>
    </location>
</feature>
<evidence type="ECO:0000256" key="2">
    <source>
        <dbReference type="ARBA" id="ARBA00022448"/>
    </source>
</evidence>
<feature type="transmembrane region" description="Helical" evidence="9">
    <location>
        <begin position="292"/>
        <end position="313"/>
    </location>
</feature>
<keyword evidence="3 9" id="KW-0109">Calcium transport</keyword>
<proteinExistence type="inferred from homology"/>
<feature type="transmembrane region" description="Helical" evidence="9">
    <location>
        <begin position="134"/>
        <end position="155"/>
    </location>
</feature>
<evidence type="ECO:0000256" key="5">
    <source>
        <dbReference type="ARBA" id="ARBA00022837"/>
    </source>
</evidence>
<feature type="transmembrane region" description="Helical" evidence="9">
    <location>
        <begin position="258"/>
        <end position="280"/>
    </location>
</feature>
<evidence type="ECO:0000313" key="13">
    <source>
        <dbReference type="Proteomes" id="UP001295423"/>
    </source>
</evidence>
<dbReference type="GO" id="GO:0006874">
    <property type="term" value="P:intracellular calcium ion homeostasis"/>
    <property type="evidence" value="ECO:0007669"/>
    <property type="project" value="TreeGrafter"/>
</dbReference>
<feature type="transmembrane region" description="Helical" evidence="9">
    <location>
        <begin position="226"/>
        <end position="246"/>
    </location>
</feature>
<feature type="transmembrane region" description="Helical" evidence="9">
    <location>
        <begin position="348"/>
        <end position="371"/>
    </location>
</feature>
<evidence type="ECO:0000256" key="6">
    <source>
        <dbReference type="ARBA" id="ARBA00022989"/>
    </source>
</evidence>
<feature type="region of interest" description="Disordered" evidence="10">
    <location>
        <begin position="89"/>
        <end position="116"/>
    </location>
</feature>
<evidence type="ECO:0000313" key="12">
    <source>
        <dbReference type="EMBL" id="CAJ1958516.1"/>
    </source>
</evidence>
<evidence type="ECO:0000256" key="1">
    <source>
        <dbReference type="ARBA" id="ARBA00004127"/>
    </source>
</evidence>
<feature type="domain" description="Sodium/calcium exchanger membrane region" evidence="11">
    <location>
        <begin position="161"/>
        <end position="312"/>
    </location>
</feature>
<gene>
    <name evidence="12" type="ORF">CYCCA115_LOCUS17215</name>
</gene>
<keyword evidence="4 9" id="KW-0812">Transmembrane</keyword>
<feature type="compositionally biased region" description="Polar residues" evidence="10">
    <location>
        <begin position="32"/>
        <end position="47"/>
    </location>
</feature>
<dbReference type="Proteomes" id="UP001295423">
    <property type="component" value="Unassembled WGS sequence"/>
</dbReference>
<dbReference type="GO" id="GO:0015369">
    <property type="term" value="F:calcium:proton antiporter activity"/>
    <property type="evidence" value="ECO:0007669"/>
    <property type="project" value="UniProtKB-UniRule"/>
</dbReference>
<feature type="transmembrane region" description="Helical" evidence="9">
    <location>
        <begin position="161"/>
        <end position="180"/>
    </location>
</feature>
<dbReference type="GO" id="GO:0012505">
    <property type="term" value="C:endomembrane system"/>
    <property type="evidence" value="ECO:0007669"/>
    <property type="project" value="UniProtKB-SubCell"/>
</dbReference>
<feature type="transmembrane region" description="Helical" evidence="9">
    <location>
        <begin position="192"/>
        <end position="214"/>
    </location>
</feature>
<evidence type="ECO:0000256" key="8">
    <source>
        <dbReference type="ARBA" id="ARBA00023136"/>
    </source>
</evidence>
<keyword evidence="7 9" id="KW-0406">Ion transport</keyword>
<feature type="transmembrane region" description="Helical" evidence="9">
    <location>
        <begin position="417"/>
        <end position="440"/>
    </location>
</feature>
<comment type="caution">
    <text evidence="12">The sequence shown here is derived from an EMBL/GenBank/DDBJ whole genome shotgun (WGS) entry which is preliminary data.</text>
</comment>
<name>A0AAD2FZS7_9STRA</name>
<evidence type="ECO:0000256" key="4">
    <source>
        <dbReference type="ARBA" id="ARBA00022692"/>
    </source>
</evidence>
<dbReference type="GO" id="GO:0005774">
    <property type="term" value="C:vacuolar membrane"/>
    <property type="evidence" value="ECO:0007669"/>
    <property type="project" value="UniProtKB-ARBA"/>
</dbReference>
<keyword evidence="6 9" id="KW-1133">Transmembrane helix</keyword>
<dbReference type="NCBIfam" id="TIGR00378">
    <property type="entry name" value="cax"/>
    <property type="match status" value="1"/>
</dbReference>
<comment type="subcellular location">
    <subcellularLocation>
        <location evidence="1">Endomembrane system</location>
        <topology evidence="1">Multi-pass membrane protein</topology>
    </subcellularLocation>
</comment>
<dbReference type="InterPro" id="IPR004837">
    <property type="entry name" value="NaCa_Exmemb"/>
</dbReference>
<dbReference type="EMBL" id="CAKOGP040001980">
    <property type="protein sequence ID" value="CAJ1958516.1"/>
    <property type="molecule type" value="Genomic_DNA"/>
</dbReference>
<keyword evidence="5 9" id="KW-0106">Calcium</keyword>
<dbReference type="AlphaFoldDB" id="A0AAD2FZS7"/>
<keyword evidence="13" id="KW-1185">Reference proteome</keyword>
<protein>
    <recommendedName>
        <fullName evidence="11">Sodium/calcium exchanger membrane region domain-containing protein</fullName>
    </recommendedName>
</protein>
<keyword evidence="9" id="KW-0050">Antiport</keyword>
<reference evidence="12" key="1">
    <citation type="submission" date="2023-08" db="EMBL/GenBank/DDBJ databases">
        <authorList>
            <person name="Audoor S."/>
            <person name="Bilcke G."/>
        </authorList>
    </citation>
    <scope>NUCLEOTIDE SEQUENCE</scope>
</reference>
<keyword evidence="8 9" id="KW-0472">Membrane</keyword>
<evidence type="ECO:0000256" key="7">
    <source>
        <dbReference type="ARBA" id="ARBA00023065"/>
    </source>
</evidence>
<dbReference type="InterPro" id="IPR004798">
    <property type="entry name" value="CAX-like"/>
</dbReference>
<evidence type="ECO:0000259" key="11">
    <source>
        <dbReference type="Pfam" id="PF01699"/>
    </source>
</evidence>
<dbReference type="PANTHER" id="PTHR31503">
    <property type="entry name" value="VACUOLAR CALCIUM ION TRANSPORTER"/>
    <property type="match status" value="1"/>
</dbReference>
<evidence type="ECO:0000256" key="9">
    <source>
        <dbReference type="RuleBase" id="RU365028"/>
    </source>
</evidence>
<feature type="transmembrane region" description="Helical" evidence="9">
    <location>
        <begin position="474"/>
        <end position="493"/>
    </location>
</feature>
<dbReference type="Gene3D" id="1.20.1420.30">
    <property type="entry name" value="NCX, central ion-binding region"/>
    <property type="match status" value="1"/>
</dbReference>
<dbReference type="NCBIfam" id="TIGR00846">
    <property type="entry name" value="caca2"/>
    <property type="match status" value="1"/>
</dbReference>
<dbReference type="InterPro" id="IPR004713">
    <property type="entry name" value="CaH_exchang"/>
</dbReference>
<feature type="region of interest" description="Disordered" evidence="10">
    <location>
        <begin position="25"/>
        <end position="52"/>
    </location>
</feature>
<feature type="domain" description="Sodium/calcium exchanger membrane region" evidence="11">
    <location>
        <begin position="349"/>
        <end position="492"/>
    </location>
</feature>
<sequence>MSMSASDSVLSSPTARRALVDRLGQEAENHENTSSITANVGTQSSKAIVSRLQGSERRARLSMIMERNEQPIQHGSPMRTGIKEDVENEIKSEGSSLLPGGRPKEDHGTLEDSTTGLSHNHAPIPLKIALRAIILEKSVSVFLLLMPFAYMAHAFGWGARWVFWLNFCVMIPLASILGDFTEEAALHTSETFGGLLNATFGNMVEVVVGIQALLANEIRVVQGSMLGSIFSNLLLVLGCCFFFGGLKYKEQTYNATNASANIGLLALSSIALVLPTPYAAYYEIHDEGVLAISRYAAVFLLFMYIQLLVFQLYTHNHLTVASSSDSSSNENGGDDEEEEEEASISLRVALIGLLITTLTVTVFSDFLVASIDEFCQKSSMSRTFVGLILLPIVGNAVEHITAVTVAMKDKMDLSMGVAVGSCTQISLFVVPVTVIVGWIADKDMTLNFPHFEITVYILSIFTVSICLLDGKSNWLLGSLLITTYVLIAIGFWYEDVVDF</sequence>
<comment type="similarity">
    <text evidence="9">Belongs to the Ca(2+):cation antiporter (CaCA) (TC 2.A.19) family.</text>
</comment>
<dbReference type="InterPro" id="IPR044880">
    <property type="entry name" value="NCX_ion-bd_dom_sf"/>
</dbReference>
<evidence type="ECO:0000256" key="3">
    <source>
        <dbReference type="ARBA" id="ARBA00022568"/>
    </source>
</evidence>
<organism evidence="12 13">
    <name type="scientific">Cylindrotheca closterium</name>
    <dbReference type="NCBI Taxonomy" id="2856"/>
    <lineage>
        <taxon>Eukaryota</taxon>
        <taxon>Sar</taxon>
        <taxon>Stramenopiles</taxon>
        <taxon>Ochrophyta</taxon>
        <taxon>Bacillariophyta</taxon>
        <taxon>Bacillariophyceae</taxon>
        <taxon>Bacillariophycidae</taxon>
        <taxon>Bacillariales</taxon>
        <taxon>Bacillariaceae</taxon>
        <taxon>Cylindrotheca</taxon>
    </lineage>
</organism>